<accession>A0A9D3YKR6</accession>
<keyword evidence="1" id="KW-0472">Membrane</keyword>
<reference evidence="2" key="1">
    <citation type="journal article" date="2019" name="bioRxiv">
        <title>The Genome of the Zebra Mussel, Dreissena polymorpha: A Resource for Invasive Species Research.</title>
        <authorList>
            <person name="McCartney M.A."/>
            <person name="Auch B."/>
            <person name="Kono T."/>
            <person name="Mallez S."/>
            <person name="Zhang Y."/>
            <person name="Obille A."/>
            <person name="Becker A."/>
            <person name="Abrahante J.E."/>
            <person name="Garbe J."/>
            <person name="Badalamenti J.P."/>
            <person name="Herman A."/>
            <person name="Mangelson H."/>
            <person name="Liachko I."/>
            <person name="Sullivan S."/>
            <person name="Sone E.D."/>
            <person name="Koren S."/>
            <person name="Silverstein K.A.T."/>
            <person name="Beckman K.B."/>
            <person name="Gohl D.M."/>
        </authorList>
    </citation>
    <scope>NUCLEOTIDE SEQUENCE</scope>
    <source>
        <strain evidence="2">Duluth1</strain>
        <tissue evidence="2">Whole animal</tissue>
    </source>
</reference>
<proteinExistence type="predicted"/>
<comment type="caution">
    <text evidence="2">The sequence shown here is derived from an EMBL/GenBank/DDBJ whole genome shotgun (WGS) entry which is preliminary data.</text>
</comment>
<keyword evidence="3" id="KW-1185">Reference proteome</keyword>
<evidence type="ECO:0000313" key="3">
    <source>
        <dbReference type="Proteomes" id="UP000828390"/>
    </source>
</evidence>
<keyword evidence="1" id="KW-1133">Transmembrane helix</keyword>
<organism evidence="2 3">
    <name type="scientific">Dreissena polymorpha</name>
    <name type="common">Zebra mussel</name>
    <name type="synonym">Mytilus polymorpha</name>
    <dbReference type="NCBI Taxonomy" id="45954"/>
    <lineage>
        <taxon>Eukaryota</taxon>
        <taxon>Metazoa</taxon>
        <taxon>Spiralia</taxon>
        <taxon>Lophotrochozoa</taxon>
        <taxon>Mollusca</taxon>
        <taxon>Bivalvia</taxon>
        <taxon>Autobranchia</taxon>
        <taxon>Heteroconchia</taxon>
        <taxon>Euheterodonta</taxon>
        <taxon>Imparidentia</taxon>
        <taxon>Neoheterodontei</taxon>
        <taxon>Myida</taxon>
        <taxon>Dreissenoidea</taxon>
        <taxon>Dreissenidae</taxon>
        <taxon>Dreissena</taxon>
    </lineage>
</organism>
<dbReference type="AlphaFoldDB" id="A0A9D3YKR6"/>
<gene>
    <name evidence="2" type="ORF">DPMN_074935</name>
</gene>
<evidence type="ECO:0000313" key="2">
    <source>
        <dbReference type="EMBL" id="KAH3699973.1"/>
    </source>
</evidence>
<dbReference type="EMBL" id="JAIWYP010000015">
    <property type="protein sequence ID" value="KAH3699973.1"/>
    <property type="molecule type" value="Genomic_DNA"/>
</dbReference>
<reference evidence="2" key="2">
    <citation type="submission" date="2020-11" db="EMBL/GenBank/DDBJ databases">
        <authorList>
            <person name="McCartney M.A."/>
            <person name="Auch B."/>
            <person name="Kono T."/>
            <person name="Mallez S."/>
            <person name="Becker A."/>
            <person name="Gohl D.M."/>
            <person name="Silverstein K.A.T."/>
            <person name="Koren S."/>
            <person name="Bechman K.B."/>
            <person name="Herman A."/>
            <person name="Abrahante J.E."/>
            <person name="Garbe J."/>
        </authorList>
    </citation>
    <scope>NUCLEOTIDE SEQUENCE</scope>
    <source>
        <strain evidence="2">Duluth1</strain>
        <tissue evidence="2">Whole animal</tissue>
    </source>
</reference>
<keyword evidence="1" id="KW-0812">Transmembrane</keyword>
<sequence length="110" mass="12397">MMFGQVQVVVVVVVAVVVVVFVCFACTNVSRLPQIDERWFNYSSAGAYPVNDADLQTGWYSTLYNGRTYRLADSSIQWDLGKCGTFYPIYLKGTHRNISQITNMSVEARV</sequence>
<feature type="transmembrane region" description="Helical" evidence="1">
    <location>
        <begin position="6"/>
        <end position="29"/>
    </location>
</feature>
<protein>
    <submittedName>
        <fullName evidence="2">Uncharacterized protein</fullName>
    </submittedName>
</protein>
<evidence type="ECO:0000256" key="1">
    <source>
        <dbReference type="SAM" id="Phobius"/>
    </source>
</evidence>
<name>A0A9D3YKR6_DREPO</name>
<dbReference type="Proteomes" id="UP000828390">
    <property type="component" value="Unassembled WGS sequence"/>
</dbReference>